<reference evidence="2" key="1">
    <citation type="submission" date="2023-01" db="EMBL/GenBank/DDBJ databases">
        <authorList>
            <person name="Piombo E."/>
        </authorList>
    </citation>
    <scope>NUCLEOTIDE SEQUENCE</scope>
</reference>
<comment type="caution">
    <text evidence="2">The sequence shown here is derived from an EMBL/GenBank/DDBJ whole genome shotgun (WGS) entry which is preliminary data.</text>
</comment>
<dbReference type="Proteomes" id="UP001160390">
    <property type="component" value="Unassembled WGS sequence"/>
</dbReference>
<protein>
    <submittedName>
        <fullName evidence="2">Uncharacterized protein</fullName>
    </submittedName>
</protein>
<evidence type="ECO:0000256" key="1">
    <source>
        <dbReference type="SAM" id="MobiDB-lite"/>
    </source>
</evidence>
<dbReference type="EMBL" id="CABFNP030000705">
    <property type="protein sequence ID" value="CAI6080489.1"/>
    <property type="molecule type" value="Genomic_DNA"/>
</dbReference>
<dbReference type="AlphaFoldDB" id="A0AA35LVF6"/>
<keyword evidence="3" id="KW-1185">Reference proteome</keyword>
<accession>A0AA35LVF6</accession>
<feature type="region of interest" description="Disordered" evidence="1">
    <location>
        <begin position="182"/>
        <end position="214"/>
    </location>
</feature>
<evidence type="ECO:0000313" key="2">
    <source>
        <dbReference type="EMBL" id="CAI6080489.1"/>
    </source>
</evidence>
<proteinExistence type="predicted"/>
<sequence length="214" mass="23868">MLDFDALFSPFFHSLGAPERRGQRQSRVENVPEIHDAELSRQPSLRTRPILVHTIEMQPRDGHGGSVFNILSQAVLTGVRVRQQDKGGAAWVLILLMTTNEQQCKGEEQDFSPEFVMRDEHGIQAPRVFKRSRGSLRGDLMDIHATPTIGLGIIKPKLLVDVPPAARVSSFRYMTAKCGTNVAPRPPTLSSNDNTELKQSKQPVAECQDNGRFE</sequence>
<organism evidence="2 3">
    <name type="scientific">Clonostachys chloroleuca</name>
    <dbReference type="NCBI Taxonomy" id="1926264"/>
    <lineage>
        <taxon>Eukaryota</taxon>
        <taxon>Fungi</taxon>
        <taxon>Dikarya</taxon>
        <taxon>Ascomycota</taxon>
        <taxon>Pezizomycotina</taxon>
        <taxon>Sordariomycetes</taxon>
        <taxon>Hypocreomycetidae</taxon>
        <taxon>Hypocreales</taxon>
        <taxon>Bionectriaceae</taxon>
        <taxon>Clonostachys</taxon>
    </lineage>
</organism>
<evidence type="ECO:0000313" key="3">
    <source>
        <dbReference type="Proteomes" id="UP001160390"/>
    </source>
</evidence>
<gene>
    <name evidence="2" type="ORF">CCHLO57077_00003730</name>
</gene>
<name>A0AA35LVF6_9HYPO</name>